<feature type="non-terminal residue" evidence="1">
    <location>
        <position position="78"/>
    </location>
</feature>
<name>A0ABX4P436_9LEPT</name>
<comment type="caution">
    <text evidence="1">The sequence shown here is derived from an EMBL/GenBank/DDBJ whole genome shotgun (WGS) entry which is preliminary data.</text>
</comment>
<evidence type="ECO:0000313" key="2">
    <source>
        <dbReference type="Proteomes" id="UP000232149"/>
    </source>
</evidence>
<accession>A0ABX4P436</accession>
<protein>
    <submittedName>
        <fullName evidence="1">Uncharacterized protein</fullName>
    </submittedName>
</protein>
<keyword evidence="2" id="KW-1185">Reference proteome</keyword>
<reference evidence="1 2" key="1">
    <citation type="submission" date="2017-07" db="EMBL/GenBank/DDBJ databases">
        <title>Leptospira spp. isolated from tropical soils.</title>
        <authorList>
            <person name="Thibeaux R."/>
            <person name="Iraola G."/>
            <person name="Ferres I."/>
            <person name="Bierque E."/>
            <person name="Girault D."/>
            <person name="Soupe-Gilbert M.-E."/>
            <person name="Picardeau M."/>
            <person name="Goarant C."/>
        </authorList>
    </citation>
    <scope>NUCLEOTIDE SEQUENCE [LARGE SCALE GENOMIC DNA]</scope>
    <source>
        <strain evidence="1 2">FH2-B-D1</strain>
    </source>
</reference>
<sequence>MWERKFSLLRADFYDRESLPDFIPHSLRNIIQGRYFVGATAKSKVIFTGKNTELHIKTRPNGILTVKKFAVPTLIGWR</sequence>
<proteinExistence type="predicted"/>
<organism evidence="1 2">
    <name type="scientific">Leptospira adleri</name>
    <dbReference type="NCBI Taxonomy" id="2023186"/>
    <lineage>
        <taxon>Bacteria</taxon>
        <taxon>Pseudomonadati</taxon>
        <taxon>Spirochaetota</taxon>
        <taxon>Spirochaetia</taxon>
        <taxon>Leptospirales</taxon>
        <taxon>Leptospiraceae</taxon>
        <taxon>Leptospira</taxon>
    </lineage>
</organism>
<evidence type="ECO:0000313" key="1">
    <source>
        <dbReference type="EMBL" id="PJZ63842.1"/>
    </source>
</evidence>
<dbReference type="Proteomes" id="UP000232149">
    <property type="component" value="Unassembled WGS sequence"/>
</dbReference>
<dbReference type="EMBL" id="NPDU01000002">
    <property type="protein sequence ID" value="PJZ63842.1"/>
    <property type="molecule type" value="Genomic_DNA"/>
</dbReference>
<gene>
    <name evidence="1" type="ORF">CH376_01630</name>
</gene>